<dbReference type="OrthoDB" id="5421765at2759"/>
<sequence length="474" mass="49925">MAGLEVGSQPLSSVSSIATSVSGPSVTASAFNTRDTSSGESTTALSSPVSSTLDGLGNSAGSLFTSSTSSTATSPDSSSGATSVVPTSETTTSSSSALTAVLKSTSGTSPGGSAKADSSKHPSLAHSTSSGMLKSTSTGNGTLKSPNQHSTTNVGTMAGAAVGAAVGAAILAFVVTYLLMRSRLSAKKRTNASHVFTPDDSTYAMNKGHFSESVVESKDGSGDWMRHLPQPADDVSIITTIETICQQIELHIDNFYGNTERPLDNISERARALLAEIDTGLVRPPLSEAMMRYRHKMTLIKQALAHMILSNITIEDGSPGSLLPQDIAELQKSLQSATRYRNRPATSQALAYTRFLVSYLRPAPYDDQALLAQRDSTIKTMATTFCVALEPWSSQGTSSDARYLNLVEIMRGAASGGLLLFSQRATFKFDWDLGDKRPGNNIVVLPGLVKITDDKARPLDKIFVCKPQVVAGLR</sequence>
<keyword evidence="2" id="KW-1133">Transmembrane helix</keyword>
<reference evidence="3" key="1">
    <citation type="journal article" date="2021" name="J Fungi (Basel)">
        <title>Virulence traits and population genomics of the black yeast Aureobasidium melanogenum.</title>
        <authorList>
            <person name="Cernosa A."/>
            <person name="Sun X."/>
            <person name="Gostincar C."/>
            <person name="Fang C."/>
            <person name="Gunde-Cimerman N."/>
            <person name="Song Z."/>
        </authorList>
    </citation>
    <scope>NUCLEOTIDE SEQUENCE</scope>
    <source>
        <strain evidence="3">EXF-8016</strain>
    </source>
</reference>
<evidence type="ECO:0000313" key="4">
    <source>
        <dbReference type="Proteomes" id="UP000767238"/>
    </source>
</evidence>
<proteinExistence type="predicted"/>
<keyword evidence="2" id="KW-0812">Transmembrane</keyword>
<evidence type="ECO:0000313" key="3">
    <source>
        <dbReference type="EMBL" id="KAH0216468.1"/>
    </source>
</evidence>
<evidence type="ECO:0000256" key="1">
    <source>
        <dbReference type="SAM" id="MobiDB-lite"/>
    </source>
</evidence>
<feature type="compositionally biased region" description="Low complexity" evidence="1">
    <location>
        <begin position="59"/>
        <end position="106"/>
    </location>
</feature>
<reference evidence="3" key="2">
    <citation type="submission" date="2021-08" db="EMBL/GenBank/DDBJ databases">
        <authorList>
            <person name="Gostincar C."/>
            <person name="Sun X."/>
            <person name="Song Z."/>
            <person name="Gunde-Cimerman N."/>
        </authorList>
    </citation>
    <scope>NUCLEOTIDE SEQUENCE</scope>
    <source>
        <strain evidence="3">EXF-8016</strain>
    </source>
</reference>
<gene>
    <name evidence="3" type="ORF">KCV03_g7497</name>
</gene>
<feature type="compositionally biased region" description="Polar residues" evidence="1">
    <location>
        <begin position="125"/>
        <end position="151"/>
    </location>
</feature>
<organism evidence="3 4">
    <name type="scientific">Aureobasidium melanogenum</name>
    <name type="common">Aureobasidium pullulans var. melanogenum</name>
    <dbReference type="NCBI Taxonomy" id="46634"/>
    <lineage>
        <taxon>Eukaryota</taxon>
        <taxon>Fungi</taxon>
        <taxon>Dikarya</taxon>
        <taxon>Ascomycota</taxon>
        <taxon>Pezizomycotina</taxon>
        <taxon>Dothideomycetes</taxon>
        <taxon>Dothideomycetidae</taxon>
        <taxon>Dothideales</taxon>
        <taxon>Saccotheciaceae</taxon>
        <taxon>Aureobasidium</taxon>
    </lineage>
</organism>
<dbReference type="Proteomes" id="UP000767238">
    <property type="component" value="Unassembled WGS sequence"/>
</dbReference>
<name>A0A9P8GBQ2_AURME</name>
<feature type="transmembrane region" description="Helical" evidence="2">
    <location>
        <begin position="157"/>
        <end position="179"/>
    </location>
</feature>
<keyword evidence="2" id="KW-0472">Membrane</keyword>
<dbReference type="EMBL" id="JAHFYH010000063">
    <property type="protein sequence ID" value="KAH0216468.1"/>
    <property type="molecule type" value="Genomic_DNA"/>
</dbReference>
<feature type="compositionally biased region" description="Polar residues" evidence="1">
    <location>
        <begin position="27"/>
        <end position="53"/>
    </location>
</feature>
<dbReference type="AlphaFoldDB" id="A0A9P8GBQ2"/>
<protein>
    <submittedName>
        <fullName evidence="3">Uncharacterized protein</fullName>
    </submittedName>
</protein>
<evidence type="ECO:0000256" key="2">
    <source>
        <dbReference type="SAM" id="Phobius"/>
    </source>
</evidence>
<feature type="region of interest" description="Disordered" evidence="1">
    <location>
        <begin position="1"/>
        <end position="151"/>
    </location>
</feature>
<feature type="non-terminal residue" evidence="3">
    <location>
        <position position="1"/>
    </location>
</feature>
<comment type="caution">
    <text evidence="3">The sequence shown here is derived from an EMBL/GenBank/DDBJ whole genome shotgun (WGS) entry which is preliminary data.</text>
</comment>
<feature type="compositionally biased region" description="Low complexity" evidence="1">
    <location>
        <begin position="12"/>
        <end position="26"/>
    </location>
</feature>
<accession>A0A9P8GBQ2</accession>